<dbReference type="HOGENOM" id="CLU_3226632_0_0_6"/>
<feature type="domain" description="Transport-associated OB type 2" evidence="1">
    <location>
        <begin position="1"/>
        <end position="42"/>
    </location>
</feature>
<dbReference type="AlphaFoldDB" id="F3FQ48"/>
<dbReference type="GO" id="GO:0022857">
    <property type="term" value="F:transmembrane transporter activity"/>
    <property type="evidence" value="ECO:0007669"/>
    <property type="project" value="InterPro"/>
</dbReference>
<dbReference type="EMBL" id="AEAH01001206">
    <property type="protein sequence ID" value="EGH32340.1"/>
    <property type="molecule type" value="Genomic_DNA"/>
</dbReference>
<feature type="non-terminal residue" evidence="2">
    <location>
        <position position="1"/>
    </location>
</feature>
<gene>
    <name evidence="2" type="ORF">PSYJA_26625</name>
</gene>
<dbReference type="GO" id="GO:0043190">
    <property type="term" value="C:ATP-binding cassette (ABC) transporter complex"/>
    <property type="evidence" value="ECO:0007669"/>
    <property type="project" value="InterPro"/>
</dbReference>
<sequence>YVELPGGKLVQSFVANAERQGARPTWGDEVYVWWEDDSGVVLRS</sequence>
<dbReference type="InterPro" id="IPR013611">
    <property type="entry name" value="Transp-assoc_OB_typ2"/>
</dbReference>
<proteinExistence type="predicted"/>
<protein>
    <submittedName>
        <fullName evidence="2">Spermidine/putrescine ABC transporter ATPase subunit</fullName>
    </submittedName>
</protein>
<dbReference type="Pfam" id="PF08402">
    <property type="entry name" value="TOBE_2"/>
    <property type="match status" value="1"/>
</dbReference>
<dbReference type="Proteomes" id="UP000004471">
    <property type="component" value="Unassembled WGS sequence"/>
</dbReference>
<dbReference type="GO" id="GO:0005524">
    <property type="term" value="F:ATP binding"/>
    <property type="evidence" value="ECO:0007669"/>
    <property type="project" value="InterPro"/>
</dbReference>
<evidence type="ECO:0000259" key="1">
    <source>
        <dbReference type="Pfam" id="PF08402"/>
    </source>
</evidence>
<comment type="caution">
    <text evidence="2">The sequence shown here is derived from an EMBL/GenBank/DDBJ whole genome shotgun (WGS) entry which is preliminary data.</text>
</comment>
<organism evidence="2 3">
    <name type="scientific">Pseudomonas syringae pv. japonica str. M301072</name>
    <dbReference type="NCBI Taxonomy" id="629262"/>
    <lineage>
        <taxon>Bacteria</taxon>
        <taxon>Pseudomonadati</taxon>
        <taxon>Pseudomonadota</taxon>
        <taxon>Gammaproteobacteria</taxon>
        <taxon>Pseudomonadales</taxon>
        <taxon>Pseudomonadaceae</taxon>
        <taxon>Pseudomonas</taxon>
        <taxon>Pseudomonas syringae</taxon>
    </lineage>
</organism>
<reference evidence="2 3" key="1">
    <citation type="journal article" date="2011" name="PLoS Pathog.">
        <title>Dynamic evolution of pathogenicity revealed by sequencing and comparative genomics of 19 Pseudomonas syringae isolates.</title>
        <authorList>
            <person name="Baltrus D.A."/>
            <person name="Nishimura M.T."/>
            <person name="Romanchuk A."/>
            <person name="Chang J.H."/>
            <person name="Mukhtar M.S."/>
            <person name="Cherkis K."/>
            <person name="Roach J."/>
            <person name="Grant S.R."/>
            <person name="Jones C.D."/>
            <person name="Dangl J.L."/>
        </authorList>
    </citation>
    <scope>NUCLEOTIDE SEQUENCE [LARGE SCALE GENOMIC DNA]</scope>
    <source>
        <strain evidence="3">M301072PT</strain>
    </source>
</reference>
<evidence type="ECO:0000313" key="2">
    <source>
        <dbReference type="EMBL" id="EGH32340.1"/>
    </source>
</evidence>
<accession>F3FQ48</accession>
<evidence type="ECO:0000313" key="3">
    <source>
        <dbReference type="Proteomes" id="UP000004471"/>
    </source>
</evidence>
<name>F3FQ48_PSESX</name>